<feature type="chain" id="PRO_5047412759" evidence="2">
    <location>
        <begin position="18"/>
        <end position="297"/>
    </location>
</feature>
<dbReference type="InterPro" id="IPR011042">
    <property type="entry name" value="6-blade_b-propeller_TolB-like"/>
</dbReference>
<evidence type="ECO:0000313" key="4">
    <source>
        <dbReference type="EMBL" id="MDE5416990.1"/>
    </source>
</evidence>
<organism evidence="4 5">
    <name type="scientific">Paralabilibaculum antarcticum</name>
    <dbReference type="NCBI Taxonomy" id="2912572"/>
    <lineage>
        <taxon>Bacteria</taxon>
        <taxon>Pseudomonadati</taxon>
        <taxon>Bacteroidota</taxon>
        <taxon>Bacteroidia</taxon>
        <taxon>Marinilabiliales</taxon>
        <taxon>Marinifilaceae</taxon>
        <taxon>Paralabilibaculum</taxon>
    </lineage>
</organism>
<feature type="signal peptide" evidence="2">
    <location>
        <begin position="1"/>
        <end position="17"/>
    </location>
</feature>
<dbReference type="InterPro" id="IPR013658">
    <property type="entry name" value="SGL"/>
</dbReference>
<dbReference type="PANTHER" id="PTHR47572:SF4">
    <property type="entry name" value="LACTONASE DRP35"/>
    <property type="match status" value="1"/>
</dbReference>
<evidence type="ECO:0000313" key="5">
    <source>
        <dbReference type="Proteomes" id="UP001528920"/>
    </source>
</evidence>
<proteinExistence type="predicted"/>
<dbReference type="Proteomes" id="UP001528920">
    <property type="component" value="Unassembled WGS sequence"/>
</dbReference>
<reference evidence="4 5" key="1">
    <citation type="submission" date="2022-01" db="EMBL/GenBank/DDBJ databases">
        <title>Labilibaculum sp. nov, a marine bacterium isolated from Antarctica.</title>
        <authorList>
            <person name="Dai W."/>
        </authorList>
    </citation>
    <scope>NUCLEOTIDE SEQUENCE [LARGE SCALE GENOMIC DNA]</scope>
    <source>
        <strain evidence="4 5">DW002</strain>
    </source>
</reference>
<dbReference type="InterPro" id="IPR051262">
    <property type="entry name" value="SMP-30/CGR1_Lactonase"/>
</dbReference>
<dbReference type="EMBL" id="JAKJSC010000001">
    <property type="protein sequence ID" value="MDE5416990.1"/>
    <property type="molecule type" value="Genomic_DNA"/>
</dbReference>
<sequence length="297" mass="32717">MKNILALLIVFALVSCASSQSKKSEFKSLVSSEIEKLAGDFIFTEGPAVDAKGNVYFTDLRAHLILIWTLDNKLDTFRINSGRANGLYFDKDENLLVCEGEKGQITSTSPEGVYLPLATAYEGKRFNQPNDLWPDGKGGIYFTDPKYGGGENELSQDGMHVYYIRPDRKSVIRVCDDLVKPNGVLGTPNGKILYVTDAKAGKTYKYDIKKDGLLANKALFVEFACDGMTIDKEGNVYLTTSGKQAVDIFSPSGELLESISVPEKPSNLCFGGKNRNQLFITARTSIYRVKLDTKGVD</sequence>
<dbReference type="SUPFAM" id="SSF63829">
    <property type="entry name" value="Calcium-dependent phosphotriesterase"/>
    <property type="match status" value="1"/>
</dbReference>
<dbReference type="RefSeq" id="WP_275108328.1">
    <property type="nucleotide sequence ID" value="NZ_JAKJSC010000001.1"/>
</dbReference>
<keyword evidence="1" id="KW-0378">Hydrolase</keyword>
<dbReference type="PROSITE" id="PS51257">
    <property type="entry name" value="PROKAR_LIPOPROTEIN"/>
    <property type="match status" value="1"/>
</dbReference>
<dbReference type="PANTHER" id="PTHR47572">
    <property type="entry name" value="LIPOPROTEIN-RELATED"/>
    <property type="match status" value="1"/>
</dbReference>
<evidence type="ECO:0000256" key="1">
    <source>
        <dbReference type="ARBA" id="ARBA00022801"/>
    </source>
</evidence>
<comment type="caution">
    <text evidence="4">The sequence shown here is derived from an EMBL/GenBank/DDBJ whole genome shotgun (WGS) entry which is preliminary data.</text>
</comment>
<evidence type="ECO:0000259" key="3">
    <source>
        <dbReference type="Pfam" id="PF08450"/>
    </source>
</evidence>
<dbReference type="Gene3D" id="2.120.10.30">
    <property type="entry name" value="TolB, C-terminal domain"/>
    <property type="match status" value="1"/>
</dbReference>
<keyword evidence="5" id="KW-1185">Reference proteome</keyword>
<accession>A0ABT5VNG9</accession>
<keyword evidence="2" id="KW-0732">Signal</keyword>
<protein>
    <submittedName>
        <fullName evidence="4">SMP-30/gluconolactonase/LRE family protein</fullName>
    </submittedName>
</protein>
<dbReference type="Pfam" id="PF08450">
    <property type="entry name" value="SGL"/>
    <property type="match status" value="1"/>
</dbReference>
<name>A0ABT5VNG9_9BACT</name>
<gene>
    <name evidence="4" type="ORF">L3049_03140</name>
</gene>
<evidence type="ECO:0000256" key="2">
    <source>
        <dbReference type="SAM" id="SignalP"/>
    </source>
</evidence>
<feature type="domain" description="SMP-30/Gluconolactonase/LRE-like region" evidence="3">
    <location>
        <begin position="43"/>
        <end position="282"/>
    </location>
</feature>